<feature type="compositionally biased region" description="Basic and acidic residues" evidence="1">
    <location>
        <begin position="124"/>
        <end position="155"/>
    </location>
</feature>
<proteinExistence type="predicted"/>
<name>A0A6J4RSW2_9ACTN</name>
<gene>
    <name evidence="2" type="ORF">AVDCRST_MAG02-4522</name>
</gene>
<feature type="compositionally biased region" description="Basic and acidic residues" evidence="1">
    <location>
        <begin position="167"/>
        <end position="192"/>
    </location>
</feature>
<evidence type="ECO:0000256" key="1">
    <source>
        <dbReference type="SAM" id="MobiDB-lite"/>
    </source>
</evidence>
<accession>A0A6J4RSW2</accession>
<feature type="compositionally biased region" description="Basic residues" evidence="1">
    <location>
        <begin position="1"/>
        <end position="14"/>
    </location>
</feature>
<organism evidence="2">
    <name type="scientific">uncultured Rubrobacteraceae bacterium</name>
    <dbReference type="NCBI Taxonomy" id="349277"/>
    <lineage>
        <taxon>Bacteria</taxon>
        <taxon>Bacillati</taxon>
        <taxon>Actinomycetota</taxon>
        <taxon>Rubrobacteria</taxon>
        <taxon>Rubrobacterales</taxon>
        <taxon>Rubrobacteraceae</taxon>
        <taxon>environmental samples</taxon>
    </lineage>
</organism>
<feature type="compositionally biased region" description="Low complexity" evidence="1">
    <location>
        <begin position="23"/>
        <end position="38"/>
    </location>
</feature>
<feature type="non-terminal residue" evidence="2">
    <location>
        <position position="1"/>
    </location>
</feature>
<dbReference type="EMBL" id="CADCVH010000127">
    <property type="protein sequence ID" value="CAA9480783.1"/>
    <property type="molecule type" value="Genomic_DNA"/>
</dbReference>
<feature type="compositionally biased region" description="Basic and acidic residues" evidence="1">
    <location>
        <begin position="235"/>
        <end position="244"/>
    </location>
</feature>
<protein>
    <submittedName>
        <fullName evidence="2">Uncharacterized protein</fullName>
    </submittedName>
</protein>
<sequence>ANGPHHRRTHRSRAGSRQGARVGRAPGSPSRRARSQPSRGRRPADPVPIRGRRGRPRARPLFPGIGKGRGRACPGHAGDRRDRFASGDPLQRGRAVPGSRLLQRRRLRGDVRGQPPGAVPAREPAARPRLGEGTDRVHRERHARPGDDGRQDGRGRRGAGRRCPRARGQERGKADLGRQALHHVETSHDALRLRARPQAPPRPELARVHRVRPGPDTGDRADQDVARGRAMGRAHVPDEVVPREARRHHGEPVVLGPRPGPRRLRPLLRRRVRQVLPVQERLADRGPILEGVLRRGACGEAVARLGATRPPAGQGSARLTPI</sequence>
<feature type="non-terminal residue" evidence="2">
    <location>
        <position position="322"/>
    </location>
</feature>
<feature type="compositionally biased region" description="Basic residues" evidence="1">
    <location>
        <begin position="156"/>
        <end position="165"/>
    </location>
</feature>
<dbReference type="AlphaFoldDB" id="A0A6J4RSW2"/>
<feature type="compositionally biased region" description="Basic and acidic residues" evidence="1">
    <location>
        <begin position="217"/>
        <end position="227"/>
    </location>
</feature>
<reference evidence="2" key="1">
    <citation type="submission" date="2020-02" db="EMBL/GenBank/DDBJ databases">
        <authorList>
            <person name="Meier V. D."/>
        </authorList>
    </citation>
    <scope>NUCLEOTIDE SEQUENCE</scope>
    <source>
        <strain evidence="2">AVDCRST_MAG02</strain>
    </source>
</reference>
<evidence type="ECO:0000313" key="2">
    <source>
        <dbReference type="EMBL" id="CAA9480783.1"/>
    </source>
</evidence>
<feature type="region of interest" description="Disordered" evidence="1">
    <location>
        <begin position="1"/>
        <end position="258"/>
    </location>
</feature>